<feature type="domain" description="Alpha-carbonic anhydrase" evidence="4">
    <location>
        <begin position="40"/>
        <end position="391"/>
    </location>
</feature>
<dbReference type="InterPro" id="IPR023561">
    <property type="entry name" value="Carbonic_anhydrase_a-class"/>
</dbReference>
<dbReference type="PANTHER" id="PTHR18952:SF124">
    <property type="entry name" value="CARBONIC ANHYDRASE 7"/>
    <property type="match status" value="1"/>
</dbReference>
<dbReference type="InterPro" id="IPR001148">
    <property type="entry name" value="CA_dom"/>
</dbReference>
<dbReference type="Proteomes" id="UP000094527">
    <property type="component" value="Unassembled WGS sequence"/>
</dbReference>
<dbReference type="PANTHER" id="PTHR18952">
    <property type="entry name" value="CARBONIC ANHYDRASE"/>
    <property type="match status" value="1"/>
</dbReference>
<keyword evidence="6" id="KW-1185">Reference proteome</keyword>
<dbReference type="AlphaFoldDB" id="A0A1D2MQB4"/>
<feature type="chain" id="PRO_5008904386" evidence="3">
    <location>
        <begin position="20"/>
        <end position="440"/>
    </location>
</feature>
<evidence type="ECO:0000256" key="1">
    <source>
        <dbReference type="ARBA" id="ARBA00010718"/>
    </source>
</evidence>
<dbReference type="OrthoDB" id="429145at2759"/>
<organism evidence="5 6">
    <name type="scientific">Orchesella cincta</name>
    <name type="common">Springtail</name>
    <name type="synonym">Podura cincta</name>
    <dbReference type="NCBI Taxonomy" id="48709"/>
    <lineage>
        <taxon>Eukaryota</taxon>
        <taxon>Metazoa</taxon>
        <taxon>Ecdysozoa</taxon>
        <taxon>Arthropoda</taxon>
        <taxon>Hexapoda</taxon>
        <taxon>Collembola</taxon>
        <taxon>Entomobryomorpha</taxon>
        <taxon>Entomobryoidea</taxon>
        <taxon>Orchesellidae</taxon>
        <taxon>Orchesellinae</taxon>
        <taxon>Orchesella</taxon>
    </lineage>
</organism>
<gene>
    <name evidence="5" type="ORF">Ocin01_11404</name>
</gene>
<dbReference type="SUPFAM" id="SSF51069">
    <property type="entry name" value="Carbonic anhydrase"/>
    <property type="match status" value="1"/>
</dbReference>
<dbReference type="Pfam" id="PF00194">
    <property type="entry name" value="Carb_anhydrase"/>
    <property type="match status" value="1"/>
</dbReference>
<keyword evidence="3" id="KW-0732">Signal</keyword>
<sequence>MNLLTCITLSLALLDLATCGLRKLDEDDDDENAGSHDTILHFTYGENDETGPRNWDKERTIKGKSVPYVGNKLNTENHCRATWLSPANIDSNLFIHNTGEVLQAVNQHVEHEGVSETIVITITSEEIEMADWELGHPTDAYHGIDVRANILGLFQIFDTFDPMPDSDAFTTYDFHFMSIFYCDPDKVEAHRSMHQIDGKRFPLELEFVFFKYPKEIGIDQSILPYNDDNTVVRDNVAVILSVLGEVGEEENKYFQPIVDAAKGFHGSDFGLNDLDDNNVVGIKLPWSPTWLLPDASAYYYYNDGTFPVPPCWRVPRYYVMKDPIKISQKQLNVLTNIKTKREKGTGGRMPCTFSVIQTDILPADVTLNSLEYVMKGDDKRPRSEAEVLAKQERLKEMDVFQKGCLDKQFMIWVARVGFKINFGNAILIITPIFMGLYVIH</sequence>
<dbReference type="PROSITE" id="PS51144">
    <property type="entry name" value="ALPHA_CA_2"/>
    <property type="match status" value="1"/>
</dbReference>
<comment type="caution">
    <text evidence="5">The sequence shown here is derived from an EMBL/GenBank/DDBJ whole genome shotgun (WGS) entry which is preliminary data.</text>
</comment>
<reference evidence="5 6" key="1">
    <citation type="journal article" date="2016" name="Genome Biol. Evol.">
        <title>Gene Family Evolution Reflects Adaptation to Soil Environmental Stressors in the Genome of the Collembolan Orchesella cincta.</title>
        <authorList>
            <person name="Faddeeva-Vakhrusheva A."/>
            <person name="Derks M.F."/>
            <person name="Anvar S.Y."/>
            <person name="Agamennone V."/>
            <person name="Suring W."/>
            <person name="Smit S."/>
            <person name="van Straalen N.M."/>
            <person name="Roelofs D."/>
        </authorList>
    </citation>
    <scope>NUCLEOTIDE SEQUENCE [LARGE SCALE GENOMIC DNA]</scope>
    <source>
        <tissue evidence="5">Mixed pool</tissue>
    </source>
</reference>
<keyword evidence="2" id="KW-1133">Transmembrane helix</keyword>
<feature type="transmembrane region" description="Helical" evidence="2">
    <location>
        <begin position="420"/>
        <end position="439"/>
    </location>
</feature>
<evidence type="ECO:0000256" key="2">
    <source>
        <dbReference type="SAM" id="Phobius"/>
    </source>
</evidence>
<keyword evidence="2" id="KW-0472">Membrane</keyword>
<evidence type="ECO:0000259" key="4">
    <source>
        <dbReference type="PROSITE" id="PS51144"/>
    </source>
</evidence>
<proteinExistence type="inferred from homology"/>
<comment type="similarity">
    <text evidence="1">Belongs to the alpha-carbonic anhydrase family.</text>
</comment>
<accession>A0A1D2MQB4</accession>
<dbReference type="SMART" id="SM01057">
    <property type="entry name" value="Carb_anhydrase"/>
    <property type="match status" value="1"/>
</dbReference>
<dbReference type="GO" id="GO:0005737">
    <property type="term" value="C:cytoplasm"/>
    <property type="evidence" value="ECO:0007669"/>
    <property type="project" value="TreeGrafter"/>
</dbReference>
<dbReference type="GO" id="GO:0004089">
    <property type="term" value="F:carbonate dehydratase activity"/>
    <property type="evidence" value="ECO:0007669"/>
    <property type="project" value="InterPro"/>
</dbReference>
<dbReference type="STRING" id="48709.A0A1D2MQB4"/>
<dbReference type="GO" id="GO:0008270">
    <property type="term" value="F:zinc ion binding"/>
    <property type="evidence" value="ECO:0007669"/>
    <property type="project" value="InterPro"/>
</dbReference>
<dbReference type="OMA" id="RSMHQID"/>
<feature type="signal peptide" evidence="3">
    <location>
        <begin position="1"/>
        <end position="19"/>
    </location>
</feature>
<evidence type="ECO:0000256" key="3">
    <source>
        <dbReference type="SAM" id="SignalP"/>
    </source>
</evidence>
<keyword evidence="2" id="KW-0812">Transmembrane</keyword>
<dbReference type="EMBL" id="LJIJ01000689">
    <property type="protein sequence ID" value="ODM95289.1"/>
    <property type="molecule type" value="Genomic_DNA"/>
</dbReference>
<dbReference type="Gene3D" id="3.10.200.10">
    <property type="entry name" value="Alpha carbonic anhydrase"/>
    <property type="match status" value="1"/>
</dbReference>
<evidence type="ECO:0000313" key="5">
    <source>
        <dbReference type="EMBL" id="ODM95289.1"/>
    </source>
</evidence>
<name>A0A1D2MQB4_ORCCI</name>
<evidence type="ECO:0000313" key="6">
    <source>
        <dbReference type="Proteomes" id="UP000094527"/>
    </source>
</evidence>
<protein>
    <submittedName>
        <fullName evidence="5">Receptor-type tyrosine-protein phosphatase zeta</fullName>
    </submittedName>
</protein>
<dbReference type="InterPro" id="IPR036398">
    <property type="entry name" value="CA_dom_sf"/>
</dbReference>
<keyword evidence="5" id="KW-0675">Receptor</keyword>